<dbReference type="SUPFAM" id="SSF51366">
    <property type="entry name" value="Ribulose-phoshate binding barrel"/>
    <property type="match status" value="1"/>
</dbReference>
<dbReference type="EMBL" id="PYHP01000050">
    <property type="protein sequence ID" value="PUA37494.1"/>
    <property type="molecule type" value="Genomic_DNA"/>
</dbReference>
<dbReference type="CDD" id="cd04729">
    <property type="entry name" value="NanE"/>
    <property type="match status" value="1"/>
</dbReference>
<reference evidence="8 9" key="1">
    <citation type="submission" date="2018-03" db="EMBL/GenBank/DDBJ databases">
        <title>Genome sequence of Paenibacillus elgii strain AC13 an antimicrobial compound producing bacteria.</title>
        <authorList>
            <person name="Kurokawa A.S."/>
            <person name="Araujo J.F."/>
            <person name="Costa R.A."/>
            <person name="Ortega D.B."/>
            <person name="Pires A.S."/>
            <person name="Pappas G.J.Jr."/>
            <person name="Franco O.L."/>
            <person name="Barreto C."/>
            <person name="Magalhaes B.S."/>
            <person name="Kruger R.H."/>
        </authorList>
    </citation>
    <scope>NUCLEOTIDE SEQUENCE [LARGE SCALE GENOMIC DNA]</scope>
    <source>
        <strain evidence="8 9">AC13</strain>
    </source>
</reference>
<evidence type="ECO:0000313" key="8">
    <source>
        <dbReference type="EMBL" id="PUA37494.1"/>
    </source>
</evidence>
<dbReference type="PANTHER" id="PTHR36204">
    <property type="entry name" value="N-ACETYLMANNOSAMINE-6-PHOSPHATE 2-EPIMERASE-RELATED"/>
    <property type="match status" value="1"/>
</dbReference>
<dbReference type="HAMAP" id="MF_01235">
    <property type="entry name" value="ManNAc6P_epimer"/>
    <property type="match status" value="1"/>
</dbReference>
<dbReference type="GO" id="GO:0006053">
    <property type="term" value="P:N-acetylmannosamine catabolic process"/>
    <property type="evidence" value="ECO:0007669"/>
    <property type="project" value="TreeGrafter"/>
</dbReference>
<comment type="pathway">
    <text evidence="3 7">Amino-sugar metabolism; N-acetylneuraminate degradation; D-fructose 6-phosphate from N-acetylneuraminate: step 3/5.</text>
</comment>
<dbReference type="EC" id="5.1.3.9" evidence="7"/>
<evidence type="ECO:0000256" key="7">
    <source>
        <dbReference type="HAMAP-Rule" id="MF_01235"/>
    </source>
</evidence>
<evidence type="ECO:0000256" key="6">
    <source>
        <dbReference type="ARBA" id="ARBA00023277"/>
    </source>
</evidence>
<evidence type="ECO:0000256" key="1">
    <source>
        <dbReference type="ARBA" id="ARBA00000056"/>
    </source>
</evidence>
<dbReference type="GO" id="GO:0005829">
    <property type="term" value="C:cytosol"/>
    <property type="evidence" value="ECO:0007669"/>
    <property type="project" value="TreeGrafter"/>
</dbReference>
<dbReference type="AlphaFoldDB" id="A0A2T6G017"/>
<gene>
    <name evidence="7" type="primary">nanE</name>
    <name evidence="8" type="ORF">C8Z91_19300</name>
</gene>
<dbReference type="InterPro" id="IPR011060">
    <property type="entry name" value="RibuloseP-bd_barrel"/>
</dbReference>
<dbReference type="Pfam" id="PF04131">
    <property type="entry name" value="NanE"/>
    <property type="match status" value="1"/>
</dbReference>
<evidence type="ECO:0000313" key="9">
    <source>
        <dbReference type="Proteomes" id="UP000244184"/>
    </source>
</evidence>
<dbReference type="GO" id="GO:0047465">
    <property type="term" value="F:N-acylglucosamine-6-phosphate 2-epimerase activity"/>
    <property type="evidence" value="ECO:0007669"/>
    <property type="project" value="UniProtKB-EC"/>
</dbReference>
<keyword evidence="6 7" id="KW-0119">Carbohydrate metabolism</keyword>
<dbReference type="GO" id="GO:0019262">
    <property type="term" value="P:N-acetylneuraminate catabolic process"/>
    <property type="evidence" value="ECO:0007669"/>
    <property type="project" value="UniProtKB-UniRule"/>
</dbReference>
<dbReference type="PANTHER" id="PTHR36204:SF1">
    <property type="entry name" value="N-ACETYLMANNOSAMINE-6-PHOSPHATE 2-EPIMERASE-RELATED"/>
    <property type="match status" value="1"/>
</dbReference>
<accession>A0A2T6G017</accession>
<comment type="catalytic activity">
    <reaction evidence="1 7">
        <text>an N-acyl-D-glucosamine 6-phosphate = an N-acyl-D-mannosamine 6-phosphate</text>
        <dbReference type="Rhea" id="RHEA:23932"/>
        <dbReference type="ChEBI" id="CHEBI:57599"/>
        <dbReference type="ChEBI" id="CHEBI:57666"/>
        <dbReference type="EC" id="5.1.3.9"/>
    </reaction>
</comment>
<comment type="function">
    <text evidence="2 7">Converts N-acetylmannosamine-6-phosphate (ManNAc-6-P) to N-acetylglucosamine-6-phosphate (GlcNAc-6-P).</text>
</comment>
<evidence type="ECO:0000256" key="4">
    <source>
        <dbReference type="ARBA" id="ARBA00007439"/>
    </source>
</evidence>
<evidence type="ECO:0000256" key="5">
    <source>
        <dbReference type="ARBA" id="ARBA00023235"/>
    </source>
</evidence>
<comment type="similarity">
    <text evidence="4 7">Belongs to the NanE family.</text>
</comment>
<dbReference type="FunFam" id="3.20.20.70:FF:000035">
    <property type="entry name" value="Putative N-acetylmannosamine-6-phosphate 2-epimerase"/>
    <property type="match status" value="1"/>
</dbReference>
<evidence type="ECO:0000256" key="2">
    <source>
        <dbReference type="ARBA" id="ARBA00002147"/>
    </source>
</evidence>
<dbReference type="NCBIfam" id="NF002231">
    <property type="entry name" value="PRK01130.1"/>
    <property type="match status" value="1"/>
</dbReference>
<dbReference type="InterPro" id="IPR013785">
    <property type="entry name" value="Aldolase_TIM"/>
</dbReference>
<sequence>MGDHKMRQRITERGLVVSCQAYEGEPLFGPHHMAEMAKAAVLGGAVGIRANGLADIFAVKQAVAVPVIGLNKRNCEGSDVYITPTLEDALAVHAAGADIIALDGTNRTRPDGRTLADTVKELKRRDILVMADISTEEEGRYAAQLGVDWISTTLSGYTPYSTQSAEPDIALVARLAAAVQVPVVAEGRYGKPEDVKRALDAGAQFVVIGGAITRPQHITERFVHAIRESG</sequence>
<evidence type="ECO:0000256" key="3">
    <source>
        <dbReference type="ARBA" id="ARBA00005081"/>
    </source>
</evidence>
<dbReference type="Gene3D" id="3.20.20.70">
    <property type="entry name" value="Aldolase class I"/>
    <property type="match status" value="1"/>
</dbReference>
<proteinExistence type="inferred from homology"/>
<dbReference type="UniPathway" id="UPA00629">
    <property type="reaction ID" value="UER00682"/>
</dbReference>
<keyword evidence="5 7" id="KW-0413">Isomerase</keyword>
<dbReference type="InterPro" id="IPR007260">
    <property type="entry name" value="NanE"/>
</dbReference>
<dbReference type="GO" id="GO:0005975">
    <property type="term" value="P:carbohydrate metabolic process"/>
    <property type="evidence" value="ECO:0007669"/>
    <property type="project" value="UniProtKB-UniRule"/>
</dbReference>
<comment type="caution">
    <text evidence="8">The sequence shown here is derived from an EMBL/GenBank/DDBJ whole genome shotgun (WGS) entry which is preliminary data.</text>
</comment>
<dbReference type="Proteomes" id="UP000244184">
    <property type="component" value="Unassembled WGS sequence"/>
</dbReference>
<organism evidence="8 9">
    <name type="scientific">Paenibacillus elgii</name>
    <dbReference type="NCBI Taxonomy" id="189691"/>
    <lineage>
        <taxon>Bacteria</taxon>
        <taxon>Bacillati</taxon>
        <taxon>Bacillota</taxon>
        <taxon>Bacilli</taxon>
        <taxon>Bacillales</taxon>
        <taxon>Paenibacillaceae</taxon>
        <taxon>Paenibacillus</taxon>
    </lineage>
</organism>
<protein>
    <recommendedName>
        <fullName evidence="7">Putative N-acetylmannosamine-6-phosphate 2-epimerase</fullName>
        <ecNumber evidence="7">5.1.3.9</ecNumber>
    </recommendedName>
    <alternativeName>
        <fullName evidence="7">ManNAc-6-P epimerase</fullName>
    </alternativeName>
</protein>
<name>A0A2T6G017_9BACL</name>